<proteinExistence type="predicted"/>
<feature type="region of interest" description="Disordered" evidence="1">
    <location>
        <begin position="14"/>
        <end position="74"/>
    </location>
</feature>
<protein>
    <submittedName>
        <fullName evidence="2">Uncharacterized protein</fullName>
    </submittedName>
</protein>
<sequence>MSHLLNIAVRGLDLDAETSPPPNNDEASNSMLLQYHSPPSEQEQAFLCRSQSIKLRNPKRNHHRTRRSGGRSSLAFQRRPSVYAPMRLSPTFNGGTMDEKEEVRDDHDTFTTCCEDDDPCVPYDNQRQERLDLLRALASKCENGEEQGEEAKKEDVMQFKGNVQHDASIRPVFSRSHSMDPGLLRGGRGREEDQGEEQPSHKAAAVLRRSQSLDHGRRRRRGSQNNSNNKKKTKSNRKRAKVPKVSSISSVDTIMMESDIWIECLWFKKTKNKSSHKRTATRRKKTYFKSFRTQRCFKRPPDGARTVLYLETFSDSDEDYYYSSSSSSGSGSTTICFGEQVDDCYDSDCGDSMDCLYQDYTIQREKQECCPMKVPGVIVPVIKARSMKKKKKMMTSTTKTQRRIRKRWRALIRLFSVVKPTKGSF</sequence>
<feature type="compositionally biased region" description="Basic residues" evidence="1">
    <location>
        <begin position="56"/>
        <end position="69"/>
    </location>
</feature>
<gene>
    <name evidence="2" type="ORF">CYCCA115_LOCUS20583</name>
</gene>
<dbReference type="AlphaFoldDB" id="A0AAD2G6S9"/>
<feature type="region of interest" description="Disordered" evidence="1">
    <location>
        <begin position="167"/>
        <end position="246"/>
    </location>
</feature>
<feature type="compositionally biased region" description="Polar residues" evidence="1">
    <location>
        <begin position="25"/>
        <end position="54"/>
    </location>
</feature>
<comment type="caution">
    <text evidence="2">The sequence shown here is derived from an EMBL/GenBank/DDBJ whole genome shotgun (WGS) entry which is preliminary data.</text>
</comment>
<organism evidence="2 3">
    <name type="scientific">Cylindrotheca closterium</name>
    <dbReference type="NCBI Taxonomy" id="2856"/>
    <lineage>
        <taxon>Eukaryota</taxon>
        <taxon>Sar</taxon>
        <taxon>Stramenopiles</taxon>
        <taxon>Ochrophyta</taxon>
        <taxon>Bacillariophyta</taxon>
        <taxon>Bacillariophyceae</taxon>
        <taxon>Bacillariophycidae</taxon>
        <taxon>Bacillariales</taxon>
        <taxon>Bacillariaceae</taxon>
        <taxon>Cylindrotheca</taxon>
    </lineage>
</organism>
<dbReference type="Proteomes" id="UP001295423">
    <property type="component" value="Unassembled WGS sequence"/>
</dbReference>
<name>A0AAD2G6S9_9STRA</name>
<evidence type="ECO:0000313" key="2">
    <source>
        <dbReference type="EMBL" id="CAJ1964339.1"/>
    </source>
</evidence>
<reference evidence="2" key="1">
    <citation type="submission" date="2023-08" db="EMBL/GenBank/DDBJ databases">
        <authorList>
            <person name="Audoor S."/>
            <person name="Bilcke G."/>
        </authorList>
    </citation>
    <scope>NUCLEOTIDE SEQUENCE</scope>
</reference>
<evidence type="ECO:0000313" key="3">
    <source>
        <dbReference type="Proteomes" id="UP001295423"/>
    </source>
</evidence>
<evidence type="ECO:0000256" key="1">
    <source>
        <dbReference type="SAM" id="MobiDB-lite"/>
    </source>
</evidence>
<dbReference type="EMBL" id="CAKOGP040002180">
    <property type="protein sequence ID" value="CAJ1964339.1"/>
    <property type="molecule type" value="Genomic_DNA"/>
</dbReference>
<accession>A0AAD2G6S9</accession>
<feature type="compositionally biased region" description="Basic residues" evidence="1">
    <location>
        <begin position="229"/>
        <end position="242"/>
    </location>
</feature>
<keyword evidence="3" id="KW-1185">Reference proteome</keyword>